<dbReference type="PROSITE" id="PS00075">
    <property type="entry name" value="DHFR_1"/>
    <property type="match status" value="1"/>
</dbReference>
<dbReference type="PIRSF" id="PIRSF000194">
    <property type="entry name" value="DHFR"/>
    <property type="match status" value="1"/>
</dbReference>
<dbReference type="PANTHER" id="PTHR48069:SF3">
    <property type="entry name" value="DIHYDROFOLATE REDUCTASE"/>
    <property type="match status" value="1"/>
</dbReference>
<evidence type="ECO:0000313" key="9">
    <source>
        <dbReference type="Proteomes" id="UP001596368"/>
    </source>
</evidence>
<keyword evidence="5 8" id="KW-0560">Oxidoreductase</keyword>
<evidence type="ECO:0000259" key="7">
    <source>
        <dbReference type="PROSITE" id="PS51330"/>
    </source>
</evidence>
<keyword evidence="9" id="KW-1185">Reference proteome</keyword>
<dbReference type="PANTHER" id="PTHR48069">
    <property type="entry name" value="DIHYDROFOLATE REDUCTASE"/>
    <property type="match status" value="1"/>
</dbReference>
<evidence type="ECO:0000256" key="3">
    <source>
        <dbReference type="ARBA" id="ARBA00022563"/>
    </source>
</evidence>
<accession>A0ABD5XYT8</accession>
<dbReference type="AlphaFoldDB" id="A0ABD5XYT8"/>
<dbReference type="InterPro" id="IPR017925">
    <property type="entry name" value="DHFR_CS"/>
</dbReference>
<evidence type="ECO:0000256" key="6">
    <source>
        <dbReference type="RuleBase" id="RU004474"/>
    </source>
</evidence>
<dbReference type="Gene3D" id="3.40.430.10">
    <property type="entry name" value="Dihydrofolate Reductase, subunit A"/>
    <property type="match status" value="1"/>
</dbReference>
<sequence length="169" mass="18240">MVELVSVAAVADNGVIGDDGELPWPSIPADKEQYRARIANDPVILGRKTFDSMRDDLPGAAQIVLSRSVDSFDAATAHHAADVEAAVAVAESLGADTAYVIGGGKIYELFQPHVDRMALSRVHGSYDGDSQYPEWDAADWELVESTAYDRFTLEEWVRVDRDGADTGAA</sequence>
<dbReference type="EC" id="1.5.1.3" evidence="2"/>
<feature type="domain" description="DHFR" evidence="7">
    <location>
        <begin position="3"/>
        <end position="169"/>
    </location>
</feature>
<gene>
    <name evidence="8" type="ORF">ACFQRB_14040</name>
</gene>
<reference evidence="8 9" key="1">
    <citation type="journal article" date="2019" name="Int. J. Syst. Evol. Microbiol.">
        <title>The Global Catalogue of Microorganisms (GCM) 10K type strain sequencing project: providing services to taxonomists for standard genome sequencing and annotation.</title>
        <authorList>
            <consortium name="The Broad Institute Genomics Platform"/>
            <consortium name="The Broad Institute Genome Sequencing Center for Infectious Disease"/>
            <person name="Wu L."/>
            <person name="Ma J."/>
        </authorList>
    </citation>
    <scope>NUCLEOTIDE SEQUENCE [LARGE SCALE GENOMIC DNA]</scope>
    <source>
        <strain evidence="8 9">DT92</strain>
    </source>
</reference>
<organism evidence="8 9">
    <name type="scientific">Halobaculum litoreum</name>
    <dbReference type="NCBI Taxonomy" id="3031998"/>
    <lineage>
        <taxon>Archaea</taxon>
        <taxon>Methanobacteriati</taxon>
        <taxon>Methanobacteriota</taxon>
        <taxon>Stenosarchaea group</taxon>
        <taxon>Halobacteria</taxon>
        <taxon>Halobacteriales</taxon>
        <taxon>Haloferacaceae</taxon>
        <taxon>Halobaculum</taxon>
    </lineage>
</organism>
<keyword evidence="3" id="KW-0554">One-carbon metabolism</keyword>
<evidence type="ECO:0000313" key="8">
    <source>
        <dbReference type="EMBL" id="MFC7137259.1"/>
    </source>
</evidence>
<dbReference type="CDD" id="cd00209">
    <property type="entry name" value="DHFR"/>
    <property type="match status" value="1"/>
</dbReference>
<dbReference type="InterPro" id="IPR024072">
    <property type="entry name" value="DHFR-like_dom_sf"/>
</dbReference>
<evidence type="ECO:0000256" key="2">
    <source>
        <dbReference type="ARBA" id="ARBA00012856"/>
    </source>
</evidence>
<comment type="pathway">
    <text evidence="1">Cofactor biosynthesis; tetrahydrofolate biosynthesis; 5,6,7,8-tetrahydrofolate from 7,8-dihydrofolate: step 1/1.</text>
</comment>
<evidence type="ECO:0000256" key="1">
    <source>
        <dbReference type="ARBA" id="ARBA00004903"/>
    </source>
</evidence>
<dbReference type="InterPro" id="IPR001796">
    <property type="entry name" value="DHFR_dom"/>
</dbReference>
<dbReference type="GO" id="GO:0004146">
    <property type="term" value="F:dihydrofolate reductase activity"/>
    <property type="evidence" value="ECO:0007669"/>
    <property type="project" value="UniProtKB-EC"/>
</dbReference>
<dbReference type="EMBL" id="JBHSZG010000001">
    <property type="protein sequence ID" value="MFC7137259.1"/>
    <property type="molecule type" value="Genomic_DNA"/>
</dbReference>
<dbReference type="PRINTS" id="PR00070">
    <property type="entry name" value="DHFR"/>
</dbReference>
<name>A0ABD5XYT8_9EURY</name>
<dbReference type="GO" id="GO:0006730">
    <property type="term" value="P:one-carbon metabolic process"/>
    <property type="evidence" value="ECO:0007669"/>
    <property type="project" value="UniProtKB-KW"/>
</dbReference>
<dbReference type="InterPro" id="IPR012259">
    <property type="entry name" value="DHFR"/>
</dbReference>
<protein>
    <recommendedName>
        <fullName evidence="2">dihydrofolate reductase</fullName>
        <ecNumber evidence="2">1.5.1.3</ecNumber>
    </recommendedName>
</protein>
<dbReference type="SUPFAM" id="SSF53597">
    <property type="entry name" value="Dihydrofolate reductase-like"/>
    <property type="match status" value="1"/>
</dbReference>
<evidence type="ECO:0000256" key="4">
    <source>
        <dbReference type="ARBA" id="ARBA00022857"/>
    </source>
</evidence>
<keyword evidence="4" id="KW-0521">NADP</keyword>
<comment type="similarity">
    <text evidence="6">Belongs to the dihydrofolate reductase family.</text>
</comment>
<comment type="caution">
    <text evidence="8">The sequence shown here is derived from an EMBL/GenBank/DDBJ whole genome shotgun (WGS) entry which is preliminary data.</text>
</comment>
<evidence type="ECO:0000256" key="5">
    <source>
        <dbReference type="ARBA" id="ARBA00023002"/>
    </source>
</evidence>
<proteinExistence type="inferred from homology"/>
<dbReference type="Proteomes" id="UP001596368">
    <property type="component" value="Unassembled WGS sequence"/>
</dbReference>
<dbReference type="PROSITE" id="PS51330">
    <property type="entry name" value="DHFR_2"/>
    <property type="match status" value="1"/>
</dbReference>
<dbReference type="Pfam" id="PF00186">
    <property type="entry name" value="DHFR_1"/>
    <property type="match status" value="1"/>
</dbReference>